<proteinExistence type="inferred from homology"/>
<reference evidence="20" key="2">
    <citation type="submission" date="2021-08" db="EMBL/GenBank/DDBJ databases">
        <authorList>
            <person name="Eriksson T."/>
        </authorList>
    </citation>
    <scope>NUCLEOTIDE SEQUENCE</scope>
    <source>
        <strain evidence="20">Stoneville</strain>
        <tissue evidence="20">Whole head</tissue>
    </source>
</reference>
<feature type="compositionally biased region" description="Basic and acidic residues" evidence="18">
    <location>
        <begin position="1325"/>
        <end position="1342"/>
    </location>
</feature>
<sequence length="1856" mass="207352">MGLIKKKDKVVVIPPDTGPTKNPHLTFHHLQSIFFILLLGYQLSFVVFLCELRKRRRNKRTNWTGNLELFPSVYWKREERTRDRKDAVPQLAMTARQLSDEIHENKRPWLPNAQTKPKVAPDRVKVERVPFPFEFSTPPTYIHTNGNRATFVATPDEDMIDITTSGGGERTTRLGDDEDDSVSFGGVQGETGDIPGIGQYDDFHTIDWQRDIARDRMRHRHIVKKKQDSIWNLIEGAHDAWSGWLCVLLVGLCTGMVAGGIDIGASWMTDLKFGICPQAFWLNREQCCWSSNETSFDSGNCSQWLTWAEVLGQSKEGAGSYIISYLFYIVLALLFAALSASLVRMFAPYACGSGIPEIKTILSGFIIRGYLGKWTLVIKCVGLILSVSAGLSLGKEGPMVHIACAIGNILSYLFPKYGRNEAKKREILSASAAAGVSVAFGAPIGGVLFSLEEVSKTPRGGIGSCHLLPPVNAVNLLTPVRERLLDDPCVTPMSARLSAKCCPQNRCDHLVLFRVKVSYYFPLKTLWRSFFCALIAAFILRSINPFGNEHSVLFYVEYNKPWIFFELIPFIGLGIIGVSLGIIATIFIKANLYWCRYRKYSKLGQYPVTEVLMVTVMTAIIAYPNPYTRMNTSQLIYLLFSQCGISNSDDLCDYNRNFTDVNSAIEIAAAGPGVYRAIWLLILALILKLIMTIFTFGMKVPCGLFIPSLCLGAIVGRIVGIGMEQLAYNYPKNWLFSGECSTGDDCITPGLYAMVGAAAVLGGVTRMTVSLVVIMFELTGGVRYIVPLMAAAMASKWVGDALGRQGIYDAHIALNGYPFLDSKDEFQHTSLAADVMQPKRNETLSVITQDSMSVDDVEALLKETEHNGYPVVVSRESQYLVGFVLRRDLNLAIANAKRMADGICGQSIVLFTSGNPPQTLGPPPLKLKKILDMAPITITDQTPMETVVDMFRKLGLRQTLVTHNGRLLGVITKKDVLRHIKQMDNEDPNSNWWEHVSVVLRNWSGTFPSTRVVCKQSETRRAQSRPCATPKLAGEEFVNNAKRGGPNVDPCATPNDSNEPRSLGNSLFLFSPATADSLPVRLSGSVIKPRLPDCTRKSFTSPVKRWTFAKMDDTKPQDGTIDMRQSLALAETLSRISLMTSPAVRKRLAARSLELQFGHLDEDSGAFVPPKQFLLYLTREFGTNAKRIAESTSAEFAPICYPDSVHFQFLSGVDPVLTDVSARTRTFRCRYRALAHRLFYRIVLIFRAQMTIDKVRARTQDTRDKVMPYVWTLVPVYSRHSWGTVCLALDKKICPHAGLTKGRLVSPRTETAPDPPVVTSTGPHWRPEGDAAPRTHPADEPSPKPPLFESGRAATAPQHRLNINRMTECEAVQSPECLSLAQFSQSSLIKMRSVLQHFPDDSSVNLCRPGTPMLTEESFAEGLVVLAWYCRCRRARKNSNVTLADSLYHVRGPEKCHVDRSARCQSVLLTSALRFTMLEIDNACEGKLFDDVRLRKVILQRMGSFSSTPKILNDDCQDNDIQMPINFSRYELIQYCQTQPQVHPMVKRAFRKVGESNVDSYGFKFRKLNALTKALGQMNDNFVKCPDEALEWNSRKFRIIEEIVEYCPDIICLQEVDHFNFLKYVLGTQGYTGVFYPKPDSPCVYISGNNGPDGCAIFYRTNKFDVVNIESRILEIWRVQSNQVALLANLRVKETNQEVCVTTTHLKARQGAFLSTLRNEQGKDLLQFVGQHCGGRPVVLCGDFNAEPVEPVYGTVLADEHLNLGSAYADCDTSNVNSAAREPPYTTWKIRDEGEVCHTIDYVFYKKDSLEVEAVLELPTGEEIGEDRVPSFSYPSDHFSLVCDFKIGDQPKKAAL</sequence>
<evidence type="ECO:0000256" key="7">
    <source>
        <dbReference type="ARBA" id="ARBA00022692"/>
    </source>
</evidence>
<name>A0A8J6HEZ5_TENMO</name>
<evidence type="ECO:0000256" key="18">
    <source>
        <dbReference type="SAM" id="MobiDB-lite"/>
    </source>
</evidence>
<comment type="cofactor">
    <cofactor evidence="1">
        <name>Mg(2+)</name>
        <dbReference type="ChEBI" id="CHEBI:18420"/>
    </cofactor>
</comment>
<dbReference type="EMBL" id="JABDTM020025725">
    <property type="protein sequence ID" value="KAH0812897.1"/>
    <property type="molecule type" value="Genomic_DNA"/>
</dbReference>
<feature type="domain" description="CBS" evidence="19">
    <location>
        <begin position="931"/>
        <end position="988"/>
    </location>
</feature>
<dbReference type="PANTHER" id="PTHR45711:SF6">
    <property type="entry name" value="CHLORIDE CHANNEL PROTEIN"/>
    <property type="match status" value="1"/>
</dbReference>
<evidence type="ECO:0000313" key="21">
    <source>
        <dbReference type="Proteomes" id="UP000719412"/>
    </source>
</evidence>
<comment type="similarity">
    <text evidence="17">Belongs to the chloride channel (TC 2.A.49) family.</text>
</comment>
<dbReference type="PANTHER" id="PTHR45711">
    <property type="entry name" value="CHLORIDE CHANNEL PROTEIN"/>
    <property type="match status" value="1"/>
</dbReference>
<dbReference type="GO" id="GO:0016788">
    <property type="term" value="F:hydrolase activity, acting on ester bonds"/>
    <property type="evidence" value="ECO:0007669"/>
    <property type="project" value="UniProtKB-ARBA"/>
</dbReference>
<evidence type="ECO:0000256" key="14">
    <source>
        <dbReference type="ARBA" id="ARBA00023136"/>
    </source>
</evidence>
<dbReference type="GO" id="GO:0005794">
    <property type="term" value="C:Golgi apparatus"/>
    <property type="evidence" value="ECO:0007669"/>
    <property type="project" value="TreeGrafter"/>
</dbReference>
<evidence type="ECO:0000256" key="13">
    <source>
        <dbReference type="ARBA" id="ARBA00023108"/>
    </source>
</evidence>
<feature type="transmembrane region" description="Helical" evidence="17">
    <location>
        <begin position="751"/>
        <end position="774"/>
    </location>
</feature>
<evidence type="ECO:0000256" key="3">
    <source>
        <dbReference type="ARBA" id="ARBA00004496"/>
    </source>
</evidence>
<dbReference type="SUPFAM" id="SSF54631">
    <property type="entry name" value="CBS-domain pair"/>
    <property type="match status" value="1"/>
</dbReference>
<dbReference type="PRINTS" id="PR00762">
    <property type="entry name" value="CLCHANNEL"/>
</dbReference>
<dbReference type="SMART" id="SM00116">
    <property type="entry name" value="CBS"/>
    <property type="match status" value="2"/>
</dbReference>
<dbReference type="GO" id="GO:0008021">
    <property type="term" value="C:synaptic vesicle"/>
    <property type="evidence" value="ECO:0007669"/>
    <property type="project" value="TreeGrafter"/>
</dbReference>
<evidence type="ECO:0000256" key="12">
    <source>
        <dbReference type="ARBA" id="ARBA00023065"/>
    </source>
</evidence>
<dbReference type="GO" id="GO:0046872">
    <property type="term" value="F:metal ion binding"/>
    <property type="evidence" value="ECO:0007669"/>
    <property type="project" value="UniProtKB-KW"/>
</dbReference>
<dbReference type="CDD" id="cd03684">
    <property type="entry name" value="ClC_3_like"/>
    <property type="match status" value="1"/>
</dbReference>
<dbReference type="GO" id="GO:0010008">
    <property type="term" value="C:endosome membrane"/>
    <property type="evidence" value="ECO:0007669"/>
    <property type="project" value="UniProtKB-SubCell"/>
</dbReference>
<evidence type="ECO:0000259" key="19">
    <source>
        <dbReference type="PROSITE" id="PS51371"/>
    </source>
</evidence>
<evidence type="ECO:0000256" key="17">
    <source>
        <dbReference type="RuleBase" id="RU361221"/>
    </source>
</evidence>
<comment type="subcellular location">
    <subcellularLocation>
        <location evidence="3">Cytoplasm</location>
    </subcellularLocation>
    <subcellularLocation>
        <location evidence="2">Endosome membrane</location>
        <topology evidence="2">Multi-pass membrane protein</topology>
    </subcellularLocation>
    <subcellularLocation>
        <location evidence="17">Membrane</location>
        <topology evidence="17">Multi-pass membrane protein</topology>
    </subcellularLocation>
</comment>
<evidence type="ECO:0000256" key="8">
    <source>
        <dbReference type="ARBA" id="ARBA00022723"/>
    </source>
</evidence>
<dbReference type="InterPro" id="IPR036691">
    <property type="entry name" value="Endo/exonu/phosph_ase_sf"/>
</dbReference>
<feature type="transmembrane region" description="Helical" evidence="17">
    <location>
        <begin position="781"/>
        <end position="799"/>
    </location>
</feature>
<dbReference type="FunFam" id="1.10.3080.10:FF:000016">
    <property type="entry name" value="Chloride channel protein"/>
    <property type="match status" value="1"/>
</dbReference>
<evidence type="ECO:0000256" key="1">
    <source>
        <dbReference type="ARBA" id="ARBA00001946"/>
    </source>
</evidence>
<keyword evidence="13" id="KW-0090">Biological rhythms</keyword>
<evidence type="ECO:0000256" key="16">
    <source>
        <dbReference type="PROSITE-ProRule" id="PRU00703"/>
    </source>
</evidence>
<keyword evidence="21" id="KW-1185">Reference proteome</keyword>
<feature type="transmembrane region" description="Helical" evidence="17">
    <location>
        <begin position="608"/>
        <end position="625"/>
    </location>
</feature>
<dbReference type="FunFam" id="3.60.10.10:FF:000012">
    <property type="entry name" value="nocturnin isoform X2"/>
    <property type="match status" value="1"/>
</dbReference>
<feature type="region of interest" description="Disordered" evidence="18">
    <location>
        <begin position="1305"/>
        <end position="1354"/>
    </location>
</feature>
<keyword evidence="5 17" id="KW-0813">Transport</keyword>
<dbReference type="InterPro" id="IPR014743">
    <property type="entry name" value="Cl-channel_core"/>
</dbReference>
<dbReference type="Gene3D" id="1.10.3080.10">
    <property type="entry name" value="Clc chloride channel"/>
    <property type="match status" value="1"/>
</dbReference>
<dbReference type="FunFam" id="3.10.580.20:FF:000001">
    <property type="entry name" value="Chloride channel protein"/>
    <property type="match status" value="1"/>
</dbReference>
<feature type="transmembrane region" description="Helical" evidence="17">
    <location>
        <begin position="563"/>
        <end position="588"/>
    </location>
</feature>
<dbReference type="GO" id="GO:0005247">
    <property type="term" value="F:voltage-gated chloride channel activity"/>
    <property type="evidence" value="ECO:0007669"/>
    <property type="project" value="TreeGrafter"/>
</dbReference>
<evidence type="ECO:0000256" key="2">
    <source>
        <dbReference type="ARBA" id="ARBA00004337"/>
    </source>
</evidence>
<keyword evidence="9" id="KW-0378">Hydrolase</keyword>
<dbReference type="GO" id="GO:0006139">
    <property type="term" value="P:nucleobase-containing compound metabolic process"/>
    <property type="evidence" value="ECO:0007669"/>
    <property type="project" value="UniProtKB-ARBA"/>
</dbReference>
<dbReference type="InterPro" id="IPR046342">
    <property type="entry name" value="CBS_dom_sf"/>
</dbReference>
<feature type="transmembrane region" description="Helical" evidence="17">
    <location>
        <begin position="704"/>
        <end position="723"/>
    </location>
</feature>
<feature type="transmembrane region" description="Helical" evidence="17">
    <location>
        <begin position="677"/>
        <end position="697"/>
    </location>
</feature>
<evidence type="ECO:0000256" key="4">
    <source>
        <dbReference type="ARBA" id="ARBA00010774"/>
    </source>
</evidence>
<dbReference type="Gene3D" id="3.60.10.10">
    <property type="entry name" value="Endonuclease/exonuclease/phosphatase"/>
    <property type="match status" value="1"/>
</dbReference>
<evidence type="ECO:0000256" key="10">
    <source>
        <dbReference type="ARBA" id="ARBA00022842"/>
    </source>
</evidence>
<dbReference type="Pfam" id="PF00654">
    <property type="entry name" value="Voltage_CLC"/>
    <property type="match status" value="2"/>
</dbReference>
<dbReference type="InterPro" id="IPR001807">
    <property type="entry name" value="ClC"/>
</dbReference>
<dbReference type="GO" id="GO:0048511">
    <property type="term" value="P:rhythmic process"/>
    <property type="evidence" value="ECO:0007669"/>
    <property type="project" value="UniProtKB-KW"/>
</dbReference>
<keyword evidence="14 17" id="KW-0472">Membrane</keyword>
<evidence type="ECO:0000256" key="5">
    <source>
        <dbReference type="ARBA" id="ARBA00022448"/>
    </source>
</evidence>
<keyword evidence="10" id="KW-0460">Magnesium</keyword>
<dbReference type="SUPFAM" id="SSF56219">
    <property type="entry name" value="DNase I-like"/>
    <property type="match status" value="1"/>
</dbReference>
<feature type="transmembrane region" description="Helical" evidence="17">
    <location>
        <begin position="322"/>
        <end position="343"/>
    </location>
</feature>
<dbReference type="GO" id="GO:0005886">
    <property type="term" value="C:plasma membrane"/>
    <property type="evidence" value="ECO:0007669"/>
    <property type="project" value="TreeGrafter"/>
</dbReference>
<feature type="transmembrane region" description="Helical" evidence="17">
    <location>
        <begin position="376"/>
        <end position="393"/>
    </location>
</feature>
<gene>
    <name evidence="20" type="ORF">GEV33_009889</name>
</gene>
<dbReference type="Gene3D" id="3.10.580.20">
    <property type="match status" value="1"/>
</dbReference>
<protein>
    <recommendedName>
        <fullName evidence="17">Chloride channel protein</fullName>
    </recommendedName>
</protein>
<feature type="transmembrane region" description="Helical" evidence="17">
    <location>
        <begin position="399"/>
        <end position="415"/>
    </location>
</feature>
<dbReference type="Pfam" id="PF00571">
    <property type="entry name" value="CBS"/>
    <property type="match status" value="2"/>
</dbReference>
<keyword evidence="6" id="KW-0963">Cytoplasm</keyword>
<keyword evidence="7 17" id="KW-0812">Transmembrane</keyword>
<keyword evidence="15 17" id="KW-0868">Chloride</keyword>
<feature type="transmembrane region" description="Helical" evidence="17">
    <location>
        <begin position="241"/>
        <end position="261"/>
    </location>
</feature>
<dbReference type="PROSITE" id="PS51371">
    <property type="entry name" value="CBS"/>
    <property type="match status" value="2"/>
</dbReference>
<dbReference type="CDD" id="cd04591">
    <property type="entry name" value="CBS_pair_voltage-gated_CLC_euk_bac"/>
    <property type="match status" value="1"/>
</dbReference>
<feature type="domain" description="CBS" evidence="19">
    <location>
        <begin position="836"/>
        <end position="899"/>
    </location>
</feature>
<comment type="similarity">
    <text evidence="4">Belongs to the CCR4/nocturin family.</text>
</comment>
<dbReference type="InterPro" id="IPR005135">
    <property type="entry name" value="Endo/exonuclease/phosphatase"/>
</dbReference>
<dbReference type="Pfam" id="PF03372">
    <property type="entry name" value="Exo_endo_phos"/>
    <property type="match status" value="1"/>
</dbReference>
<dbReference type="Proteomes" id="UP000719412">
    <property type="component" value="Unassembled WGS sequence"/>
</dbReference>
<dbReference type="InterPro" id="IPR000644">
    <property type="entry name" value="CBS_dom"/>
</dbReference>
<keyword evidence="8" id="KW-0479">Metal-binding</keyword>
<evidence type="ECO:0000313" key="20">
    <source>
        <dbReference type="EMBL" id="KAH0812897.1"/>
    </source>
</evidence>
<evidence type="ECO:0000256" key="11">
    <source>
        <dbReference type="ARBA" id="ARBA00022989"/>
    </source>
</evidence>
<keyword evidence="12 17" id="KW-0406">Ion transport</keyword>
<evidence type="ECO:0000256" key="15">
    <source>
        <dbReference type="ARBA" id="ARBA00023214"/>
    </source>
</evidence>
<keyword evidence="11 17" id="KW-1133">Transmembrane helix</keyword>
<organism evidence="20 21">
    <name type="scientific">Tenebrio molitor</name>
    <name type="common">Yellow mealworm beetle</name>
    <dbReference type="NCBI Taxonomy" id="7067"/>
    <lineage>
        <taxon>Eukaryota</taxon>
        <taxon>Metazoa</taxon>
        <taxon>Ecdysozoa</taxon>
        <taxon>Arthropoda</taxon>
        <taxon>Hexapoda</taxon>
        <taxon>Insecta</taxon>
        <taxon>Pterygota</taxon>
        <taxon>Neoptera</taxon>
        <taxon>Endopterygota</taxon>
        <taxon>Coleoptera</taxon>
        <taxon>Polyphaga</taxon>
        <taxon>Cucujiformia</taxon>
        <taxon>Tenebrionidae</taxon>
        <taxon>Tenebrio</taxon>
    </lineage>
</organism>
<evidence type="ECO:0000256" key="6">
    <source>
        <dbReference type="ARBA" id="ARBA00022490"/>
    </source>
</evidence>
<keyword evidence="16" id="KW-0129">CBS domain</keyword>
<dbReference type="GO" id="GO:0005769">
    <property type="term" value="C:early endosome"/>
    <property type="evidence" value="ECO:0007669"/>
    <property type="project" value="TreeGrafter"/>
</dbReference>
<evidence type="ECO:0000256" key="9">
    <source>
        <dbReference type="ARBA" id="ARBA00022801"/>
    </source>
</evidence>
<comment type="caution">
    <text evidence="20">The sequence shown here is derived from an EMBL/GenBank/DDBJ whole genome shotgun (WGS) entry which is preliminary data.</text>
</comment>
<feature type="transmembrane region" description="Helical" evidence="17">
    <location>
        <begin position="30"/>
        <end position="50"/>
    </location>
</feature>
<dbReference type="Gene3D" id="3.90.1280.20">
    <property type="match status" value="1"/>
</dbReference>
<reference evidence="20" key="1">
    <citation type="journal article" date="2020" name="J Insects Food Feed">
        <title>The yellow mealworm (Tenebrio molitor) genome: a resource for the emerging insects as food and feed industry.</title>
        <authorList>
            <person name="Eriksson T."/>
            <person name="Andere A."/>
            <person name="Kelstrup H."/>
            <person name="Emery V."/>
            <person name="Picard C."/>
        </authorList>
    </citation>
    <scope>NUCLEOTIDE SEQUENCE</scope>
    <source>
        <strain evidence="20">Stoneville</strain>
        <tissue evidence="20">Whole head</tissue>
    </source>
</reference>
<dbReference type="SUPFAM" id="SSF81340">
    <property type="entry name" value="Clc chloride channel"/>
    <property type="match status" value="2"/>
</dbReference>
<accession>A0A8J6HEZ5</accession>